<dbReference type="EMBL" id="CAKE01000004">
    <property type="protein sequence ID" value="CCI81612.1"/>
    <property type="molecule type" value="Genomic_DNA"/>
</dbReference>
<name>I7L5T9_9LACO</name>
<comment type="caution">
    <text evidence="1">The sequence shown here is derived from an EMBL/GenBank/DDBJ whole genome shotgun (WGS) entry which is preliminary data.</text>
</comment>
<sequence>MKEIASISKNGCVRAYGFYNSFYLEVPQEYVDKFMSVREKENGKKTDGFFIINDDLGIFAYKSR</sequence>
<reference evidence="1 2" key="1">
    <citation type="submission" date="2012-06" db="EMBL/GenBank/DDBJ databases">
        <title>Draft Genome Sequence of Lactobacillus hominis Strain CRBIP 24.179T, isolated from human intestine.</title>
        <authorList>
            <person name="Cousin S."/>
            <person name="Ma L."/>
            <person name="Bizet C."/>
            <person name="Loux V."/>
            <person name="Bouchier C."/>
            <person name="Clermont D."/>
            <person name="Creno S."/>
        </authorList>
    </citation>
    <scope>NUCLEOTIDE SEQUENCE [LARGE SCALE GENOMIC DNA]</scope>
    <source>
        <strain evidence="2">CRBIP 24.179T</strain>
    </source>
</reference>
<dbReference type="RefSeq" id="WP_008470432.1">
    <property type="nucleotide sequence ID" value="NZ_AYZP01000001.1"/>
</dbReference>
<dbReference type="AlphaFoldDB" id="I7L5T9"/>
<gene>
    <name evidence="1" type="ORF">BN55_09400</name>
</gene>
<evidence type="ECO:0000313" key="1">
    <source>
        <dbReference type="EMBL" id="CCI81612.1"/>
    </source>
</evidence>
<keyword evidence="2" id="KW-1185">Reference proteome</keyword>
<organism evidence="1 2">
    <name type="scientific">Lactobacillus hominis DSM 23910 = CRBIP 24.179</name>
    <dbReference type="NCBI Taxonomy" id="1423758"/>
    <lineage>
        <taxon>Bacteria</taxon>
        <taxon>Bacillati</taxon>
        <taxon>Bacillota</taxon>
        <taxon>Bacilli</taxon>
        <taxon>Lactobacillales</taxon>
        <taxon>Lactobacillaceae</taxon>
        <taxon>Lactobacillus</taxon>
    </lineage>
</organism>
<dbReference type="GeneID" id="82846857"/>
<evidence type="ECO:0000313" key="2">
    <source>
        <dbReference type="Proteomes" id="UP000009320"/>
    </source>
</evidence>
<accession>I7L5T9</accession>
<proteinExistence type="predicted"/>
<dbReference type="Proteomes" id="UP000009320">
    <property type="component" value="Unassembled WGS sequence"/>
</dbReference>
<protein>
    <submittedName>
        <fullName evidence="1">Uncharacterized protein</fullName>
    </submittedName>
</protein>